<accession>A0A1E3KAM9</accession>
<name>A0A1E3KAM9_9TREE</name>
<dbReference type="Proteomes" id="UP000095149">
    <property type="component" value="Unassembled WGS sequence"/>
</dbReference>
<comment type="caution">
    <text evidence="2">The sequence shown here is derived from an EMBL/GenBank/DDBJ whole genome shotgun (WGS) entry which is preliminary data.</text>
</comment>
<dbReference type="OrthoDB" id="10282062at2759"/>
<proteinExistence type="predicted"/>
<protein>
    <submittedName>
        <fullName evidence="2">Uncharacterized protein</fullName>
    </submittedName>
</protein>
<evidence type="ECO:0000313" key="2">
    <source>
        <dbReference type="EMBL" id="ODO09342.1"/>
    </source>
</evidence>
<dbReference type="AlphaFoldDB" id="A0A1E3KAM9"/>
<organism evidence="2 3">
    <name type="scientific">Cryptococcus amylolentus CBS 6273</name>
    <dbReference type="NCBI Taxonomy" id="1296118"/>
    <lineage>
        <taxon>Eukaryota</taxon>
        <taxon>Fungi</taxon>
        <taxon>Dikarya</taxon>
        <taxon>Basidiomycota</taxon>
        <taxon>Agaricomycotina</taxon>
        <taxon>Tremellomycetes</taxon>
        <taxon>Tremellales</taxon>
        <taxon>Cryptococcaceae</taxon>
        <taxon>Cryptococcus</taxon>
    </lineage>
</organism>
<gene>
    <name evidence="2" type="ORF">I350_02942</name>
</gene>
<evidence type="ECO:0000313" key="3">
    <source>
        <dbReference type="Proteomes" id="UP000095149"/>
    </source>
</evidence>
<feature type="region of interest" description="Disordered" evidence="1">
    <location>
        <begin position="254"/>
        <end position="369"/>
    </location>
</feature>
<sequence length="521" mass="56929">MPSRKSPPIAGLAIVVVVFLSARTSKSTIRLQLAQSLLAESLGKTYQYGSSRARASMMDPFQHPHAPSEAPCLPSAITSGPQPAHRSLCSTMNTLSWDIVRNDIVTLSREFFPLVISEGITEDERAGVFALFQRVCVVATRRDKDEMAFRMAFYDLVRDTVSWHRSHPFDSPIANPEHGRPILDALRSIEPPAQALSTTSGSRFFEHDNMNELLSEAENMELHYSSGTCSESSAVSSPTFSTQILAFPQPQVGQLLTQGPQGPTPSALVTSISVPRPPCPLSATSNEEQIPSKDSIVPWTLQTKPLPPINTSPLASPKSRLPAVTPTTPSRSKLVASPRTIPDHSRLHITPPSGPRPLQKKHSSSPLSPIAPGAYTTVLPIFTPCAPRAIAPADEDHQLVHQHHPPAIQRRNATRLPQCPNSTPRAHRRSKSATLEPTDTLYLVMQEDQARDSTEEVDQKMNGEPEEATTPAVVRRKLTELSEAILSSEIGLGDEVKLSIDPNTVKLTKVQKSWSISFETL</sequence>
<reference evidence="2 3" key="1">
    <citation type="submission" date="2016-06" db="EMBL/GenBank/DDBJ databases">
        <title>Evolution of pathogenesis and genome organization in the Tremellales.</title>
        <authorList>
            <person name="Cuomo C."/>
            <person name="Litvintseva A."/>
            <person name="Heitman J."/>
            <person name="Chen Y."/>
            <person name="Sun S."/>
            <person name="Springer D."/>
            <person name="Dromer F."/>
            <person name="Young S."/>
            <person name="Zeng Q."/>
            <person name="Chapman S."/>
            <person name="Gujja S."/>
            <person name="Saif S."/>
            <person name="Birren B."/>
        </authorList>
    </citation>
    <scope>NUCLEOTIDE SEQUENCE [LARGE SCALE GENOMIC DNA]</scope>
    <source>
        <strain evidence="2 3">CBS 6273</strain>
    </source>
</reference>
<feature type="region of interest" description="Disordered" evidence="1">
    <location>
        <begin position="451"/>
        <end position="470"/>
    </location>
</feature>
<feature type="compositionally biased region" description="Basic and acidic residues" evidence="1">
    <location>
        <begin position="451"/>
        <end position="463"/>
    </location>
</feature>
<dbReference type="EMBL" id="MEKH01000004">
    <property type="protein sequence ID" value="ODO09342.1"/>
    <property type="molecule type" value="Genomic_DNA"/>
</dbReference>
<evidence type="ECO:0000256" key="1">
    <source>
        <dbReference type="SAM" id="MobiDB-lite"/>
    </source>
</evidence>